<sequence length="86" mass="9627">VGWEPYSSSTTTCAGKVDHELPNTTRHSLPVINNRDGQSKSKFFPQKVTLSQAAHVDVNPKGTLLKTCRCLFMSSKKAFRSYPHDF</sequence>
<protein>
    <submittedName>
        <fullName evidence="2">Uncharacterized protein</fullName>
    </submittedName>
</protein>
<comment type="caution">
    <text evidence="2">The sequence shown here is derived from an EMBL/GenBank/DDBJ whole genome shotgun (WGS) entry which is preliminary data.</text>
</comment>
<accession>A0ABN8QUJ3</accession>
<proteinExistence type="predicted"/>
<evidence type="ECO:0000256" key="1">
    <source>
        <dbReference type="SAM" id="MobiDB-lite"/>
    </source>
</evidence>
<gene>
    <name evidence="2" type="ORF">PLOB_00010523</name>
</gene>
<evidence type="ECO:0000313" key="3">
    <source>
        <dbReference type="Proteomes" id="UP001159405"/>
    </source>
</evidence>
<feature type="region of interest" description="Disordered" evidence="1">
    <location>
        <begin position="1"/>
        <end position="36"/>
    </location>
</feature>
<feature type="compositionally biased region" description="Polar residues" evidence="1">
    <location>
        <begin position="1"/>
        <end position="13"/>
    </location>
</feature>
<evidence type="ECO:0000313" key="2">
    <source>
        <dbReference type="EMBL" id="CAH3170177.1"/>
    </source>
</evidence>
<reference evidence="2 3" key="1">
    <citation type="submission" date="2022-05" db="EMBL/GenBank/DDBJ databases">
        <authorList>
            <consortium name="Genoscope - CEA"/>
            <person name="William W."/>
        </authorList>
    </citation>
    <scope>NUCLEOTIDE SEQUENCE [LARGE SCALE GENOMIC DNA]</scope>
</reference>
<name>A0ABN8QUJ3_9CNID</name>
<feature type="non-terminal residue" evidence="2">
    <location>
        <position position="1"/>
    </location>
</feature>
<dbReference type="Proteomes" id="UP001159405">
    <property type="component" value="Unassembled WGS sequence"/>
</dbReference>
<keyword evidence="3" id="KW-1185">Reference proteome</keyword>
<organism evidence="2 3">
    <name type="scientific">Porites lobata</name>
    <dbReference type="NCBI Taxonomy" id="104759"/>
    <lineage>
        <taxon>Eukaryota</taxon>
        <taxon>Metazoa</taxon>
        <taxon>Cnidaria</taxon>
        <taxon>Anthozoa</taxon>
        <taxon>Hexacorallia</taxon>
        <taxon>Scleractinia</taxon>
        <taxon>Fungiina</taxon>
        <taxon>Poritidae</taxon>
        <taxon>Porites</taxon>
    </lineage>
</organism>
<dbReference type="EMBL" id="CALNXK010000154">
    <property type="protein sequence ID" value="CAH3170177.1"/>
    <property type="molecule type" value="Genomic_DNA"/>
</dbReference>